<sequence>LFLGIQQKKRDLYRVTEPDTSLGLKKKVFDKVMQLERLIEEEAILIDVMKQHWTHLTRTCRALKDQASILSDGHTELPFRTFWSSLPWPAQCCPPKT</sequence>
<keyword evidence="2" id="KW-1185">Reference proteome</keyword>
<evidence type="ECO:0000313" key="2">
    <source>
        <dbReference type="Proteomes" id="UP001558613"/>
    </source>
</evidence>
<feature type="non-terminal residue" evidence="1">
    <location>
        <position position="1"/>
    </location>
</feature>
<organism evidence="1 2">
    <name type="scientific">Cirrhinus molitorella</name>
    <name type="common">mud carp</name>
    <dbReference type="NCBI Taxonomy" id="172907"/>
    <lineage>
        <taxon>Eukaryota</taxon>
        <taxon>Metazoa</taxon>
        <taxon>Chordata</taxon>
        <taxon>Craniata</taxon>
        <taxon>Vertebrata</taxon>
        <taxon>Euteleostomi</taxon>
        <taxon>Actinopterygii</taxon>
        <taxon>Neopterygii</taxon>
        <taxon>Teleostei</taxon>
        <taxon>Ostariophysi</taxon>
        <taxon>Cypriniformes</taxon>
        <taxon>Cyprinidae</taxon>
        <taxon>Labeoninae</taxon>
        <taxon>Labeonini</taxon>
        <taxon>Cirrhinus</taxon>
    </lineage>
</organism>
<comment type="caution">
    <text evidence="1">The sequence shown here is derived from an EMBL/GenBank/DDBJ whole genome shotgun (WGS) entry which is preliminary data.</text>
</comment>
<name>A0ABR3P054_9TELE</name>
<accession>A0ABR3P054</accession>
<protein>
    <submittedName>
        <fullName evidence="1">Uncharacterized protein</fullName>
    </submittedName>
</protein>
<dbReference type="Proteomes" id="UP001558613">
    <property type="component" value="Unassembled WGS sequence"/>
</dbReference>
<gene>
    <name evidence="1" type="ORF">QQF64_001141</name>
</gene>
<reference evidence="1 2" key="1">
    <citation type="submission" date="2023-09" db="EMBL/GenBank/DDBJ databases">
        <authorList>
            <person name="Wang M."/>
        </authorList>
    </citation>
    <scope>NUCLEOTIDE SEQUENCE [LARGE SCALE GENOMIC DNA]</scope>
    <source>
        <strain evidence="1">GT-2023</strain>
        <tissue evidence="1">Liver</tissue>
    </source>
</reference>
<proteinExistence type="predicted"/>
<evidence type="ECO:0000313" key="1">
    <source>
        <dbReference type="EMBL" id="KAL1282338.1"/>
    </source>
</evidence>
<dbReference type="EMBL" id="JAYMGO010000001">
    <property type="protein sequence ID" value="KAL1282338.1"/>
    <property type="molecule type" value="Genomic_DNA"/>
</dbReference>